<evidence type="ECO:0000313" key="2">
    <source>
        <dbReference type="Proteomes" id="UP000712600"/>
    </source>
</evidence>
<sequence>MVYHYHLRSRDGAPLVEEPSRGIRGNYPFGDGWNNQYVFVKIQGPFSYPTSYGIIGKLFSLIRALSLSFRWDIVLIDAWFLPSDVSRMVSFTGEAVAKHIVGVPRRFRWVTFLVSKEALRHSRVWGKPSPFSFHLIGFRPLISCVAFSHGTW</sequence>
<accession>A0A8S9PCI8</accession>
<comment type="caution">
    <text evidence="1">The sequence shown here is derived from an EMBL/GenBank/DDBJ whole genome shotgun (WGS) entry which is preliminary data.</text>
</comment>
<gene>
    <name evidence="1" type="ORF">F2Q69_00006974</name>
</gene>
<reference evidence="1" key="1">
    <citation type="submission" date="2019-12" db="EMBL/GenBank/DDBJ databases">
        <title>Genome sequencing and annotation of Brassica cretica.</title>
        <authorList>
            <person name="Studholme D.J."/>
            <person name="Sarris P."/>
        </authorList>
    </citation>
    <scope>NUCLEOTIDE SEQUENCE</scope>
    <source>
        <strain evidence="1">PFS-109/04</strain>
        <tissue evidence="1">Leaf</tissue>
    </source>
</reference>
<proteinExistence type="predicted"/>
<evidence type="ECO:0000313" key="1">
    <source>
        <dbReference type="EMBL" id="KAF3511891.1"/>
    </source>
</evidence>
<protein>
    <submittedName>
        <fullName evidence="1">Uncharacterized protein</fullName>
    </submittedName>
</protein>
<organism evidence="1 2">
    <name type="scientific">Brassica cretica</name>
    <name type="common">Mustard</name>
    <dbReference type="NCBI Taxonomy" id="69181"/>
    <lineage>
        <taxon>Eukaryota</taxon>
        <taxon>Viridiplantae</taxon>
        <taxon>Streptophyta</taxon>
        <taxon>Embryophyta</taxon>
        <taxon>Tracheophyta</taxon>
        <taxon>Spermatophyta</taxon>
        <taxon>Magnoliopsida</taxon>
        <taxon>eudicotyledons</taxon>
        <taxon>Gunneridae</taxon>
        <taxon>Pentapetalae</taxon>
        <taxon>rosids</taxon>
        <taxon>malvids</taxon>
        <taxon>Brassicales</taxon>
        <taxon>Brassicaceae</taxon>
        <taxon>Brassiceae</taxon>
        <taxon>Brassica</taxon>
    </lineage>
</organism>
<dbReference type="EMBL" id="QGKX02001521">
    <property type="protein sequence ID" value="KAF3511891.1"/>
    <property type="molecule type" value="Genomic_DNA"/>
</dbReference>
<dbReference type="Proteomes" id="UP000712600">
    <property type="component" value="Unassembled WGS sequence"/>
</dbReference>
<name>A0A8S9PCI8_BRACR</name>
<dbReference type="AlphaFoldDB" id="A0A8S9PCI8"/>